<dbReference type="NCBIfam" id="NF008268">
    <property type="entry name" value="PRK11040.1"/>
    <property type="match status" value="1"/>
</dbReference>
<sequence length="448" mass="49991">MKTERNFTLQKQKFKNIIEYILNIVKTYSATAEVLIVYNIGVNLGVRNSKIDYVEFNNDSLLTIKVYKNNRKSIVSSTDFSIQAIKKIISCAIDIINHTSVDLCSGLPDIKLLAIGGLKDLNLYHYWKWDINYATHLVFVAEQEAFKVDNRIVNTEGSNFNSCMIMKVFGNSYGMLESYNATSYFMSSCMIARENGDMQRDVSYTISRDISNLTSPKDIGITSANKALSRLNSKKLSSMKSPVILSSELSSKFFSYLAQAISGSSVYKKSTFLLQSLHKQIFPNWLSIKENPYISKGLGSKCFDSEGVRTSLKTIVRNGVLQTWLLDNYSAKKMNLTSTANSGGIHNWLILGISNMNLEELIIFMHRGVLITELLGDGLNLVTGDYSCGAVGFWIENSIIKNSVSEITISGNLKDMFKNIVSIGNDIDIRHKILSGSILLSSMQISGL</sequence>
<dbReference type="SUPFAM" id="SSF111283">
    <property type="entry name" value="Putative modulator of DNA gyrase, PmbA/TldD"/>
    <property type="match status" value="1"/>
</dbReference>
<feature type="domain" description="Metalloprotease TldD/E C-terminal" evidence="4">
    <location>
        <begin position="239"/>
        <end position="447"/>
    </location>
</feature>
<dbReference type="InterPro" id="IPR035068">
    <property type="entry name" value="TldD/PmbA_N"/>
</dbReference>
<dbReference type="Pfam" id="PF19290">
    <property type="entry name" value="PmbA_TldD_2nd"/>
    <property type="match status" value="1"/>
</dbReference>
<organism evidence="6 7">
    <name type="scientific">Buchnera aphidicola subsp. Melaphis rhois</name>
    <dbReference type="NCBI Taxonomy" id="118103"/>
    <lineage>
        <taxon>Bacteria</taxon>
        <taxon>Pseudomonadati</taxon>
        <taxon>Pseudomonadota</taxon>
        <taxon>Gammaproteobacteria</taxon>
        <taxon>Enterobacterales</taxon>
        <taxon>Erwiniaceae</taxon>
        <taxon>Buchnera</taxon>
    </lineage>
</organism>
<dbReference type="Pfam" id="PF19289">
    <property type="entry name" value="PmbA_TldD_3rd"/>
    <property type="match status" value="1"/>
</dbReference>
<feature type="domain" description="Metalloprotease TldD/E central" evidence="5">
    <location>
        <begin position="134"/>
        <end position="231"/>
    </location>
</feature>
<dbReference type="GO" id="GO:0006508">
    <property type="term" value="P:proteolysis"/>
    <property type="evidence" value="ECO:0007669"/>
    <property type="project" value="UniProtKB-KW"/>
</dbReference>
<dbReference type="AlphaFoldDB" id="A0A4D6Y386"/>
<dbReference type="InterPro" id="IPR002510">
    <property type="entry name" value="Metalloprtase-TldD/E_N"/>
</dbReference>
<protein>
    <submittedName>
        <fullName evidence="6">Metalloprotease PmbA</fullName>
    </submittedName>
</protein>
<reference evidence="6 7" key="1">
    <citation type="submission" date="2018-10" db="EMBL/GenBank/DDBJ databases">
        <title>Comparative functional genomics of the obligate endosymbiont Buchnera aphidicola.</title>
        <authorList>
            <person name="Chong R.A."/>
        </authorList>
    </citation>
    <scope>NUCLEOTIDE SEQUENCE [LARGE SCALE GENOMIC DNA]</scope>
    <source>
        <strain evidence="6 7">Mrh</strain>
    </source>
</reference>
<keyword evidence="6" id="KW-0378">Hydrolase</keyword>
<accession>A0A4D6Y386</accession>
<dbReference type="EMBL" id="CP033004">
    <property type="protein sequence ID" value="QCI23123.1"/>
    <property type="molecule type" value="Genomic_DNA"/>
</dbReference>
<dbReference type="InterPro" id="IPR036059">
    <property type="entry name" value="TldD/PmbA_sf"/>
</dbReference>
<dbReference type="GO" id="GO:0005829">
    <property type="term" value="C:cytosol"/>
    <property type="evidence" value="ECO:0007669"/>
    <property type="project" value="TreeGrafter"/>
</dbReference>
<dbReference type="RefSeq" id="WP_158336299.1">
    <property type="nucleotide sequence ID" value="NZ_CP033004.1"/>
</dbReference>
<dbReference type="InterPro" id="IPR045569">
    <property type="entry name" value="Metalloprtase-TldD/E_C"/>
</dbReference>
<evidence type="ECO:0000313" key="7">
    <source>
        <dbReference type="Proteomes" id="UP000298566"/>
    </source>
</evidence>
<dbReference type="InterPro" id="IPR045570">
    <property type="entry name" value="Metalloprtase-TldD/E_cen_dom"/>
</dbReference>
<comment type="similarity">
    <text evidence="2">Belongs to the peptidase U62 family.</text>
</comment>
<dbReference type="GO" id="GO:0008237">
    <property type="term" value="F:metallopeptidase activity"/>
    <property type="evidence" value="ECO:0007669"/>
    <property type="project" value="UniProtKB-KW"/>
</dbReference>
<keyword evidence="6" id="KW-0482">Metalloprotease</keyword>
<gene>
    <name evidence="6" type="primary">pmbA</name>
    <name evidence="6" type="ORF">D9V73_00415</name>
</gene>
<evidence type="ECO:0000256" key="2">
    <source>
        <dbReference type="ARBA" id="ARBA00005836"/>
    </source>
</evidence>
<feature type="domain" description="Metalloprotease TldD/E N-terminal" evidence="3">
    <location>
        <begin position="32"/>
        <end position="95"/>
    </location>
</feature>
<name>A0A4D6Y386_BUCMH</name>
<evidence type="ECO:0000259" key="4">
    <source>
        <dbReference type="Pfam" id="PF19289"/>
    </source>
</evidence>
<dbReference type="Pfam" id="PF01523">
    <property type="entry name" value="PmbA_TldD_1st"/>
    <property type="match status" value="1"/>
</dbReference>
<dbReference type="Proteomes" id="UP000298566">
    <property type="component" value="Chromosome"/>
</dbReference>
<keyword evidence="6" id="KW-0645">Protease</keyword>
<evidence type="ECO:0000259" key="5">
    <source>
        <dbReference type="Pfam" id="PF19290"/>
    </source>
</evidence>
<dbReference type="OrthoDB" id="9803618at2"/>
<dbReference type="PANTHER" id="PTHR43421">
    <property type="entry name" value="METALLOPROTEASE PMBA"/>
    <property type="match status" value="1"/>
</dbReference>
<evidence type="ECO:0000313" key="6">
    <source>
        <dbReference type="EMBL" id="QCI23123.1"/>
    </source>
</evidence>
<evidence type="ECO:0000256" key="1">
    <source>
        <dbReference type="ARBA" id="ARBA00002796"/>
    </source>
</evidence>
<dbReference type="PANTHER" id="PTHR43421:SF1">
    <property type="entry name" value="METALLOPROTEASE PMBA"/>
    <property type="match status" value="1"/>
</dbReference>
<proteinExistence type="inferred from homology"/>
<dbReference type="InterPro" id="IPR047657">
    <property type="entry name" value="PmbA"/>
</dbReference>
<comment type="function">
    <text evidence="1">Probable metalloprotease.</text>
</comment>
<evidence type="ECO:0000259" key="3">
    <source>
        <dbReference type="Pfam" id="PF01523"/>
    </source>
</evidence>
<dbReference type="Gene3D" id="3.30.2290.10">
    <property type="entry name" value="PmbA/TldD superfamily"/>
    <property type="match status" value="1"/>
</dbReference>